<evidence type="ECO:0000313" key="5">
    <source>
        <dbReference type="Proteomes" id="UP000062317"/>
    </source>
</evidence>
<dbReference type="FunFam" id="3.40.50.720:FF:000084">
    <property type="entry name" value="Short-chain dehydrogenase reductase"/>
    <property type="match status" value="1"/>
</dbReference>
<dbReference type="PRINTS" id="PR00080">
    <property type="entry name" value="SDRFAMILY"/>
</dbReference>
<comment type="similarity">
    <text evidence="1">Belongs to the short-chain dehydrogenases/reductases (SDR) family.</text>
</comment>
<gene>
    <name evidence="4" type="ORF">WT27_29665</name>
</gene>
<evidence type="ECO:0000259" key="3">
    <source>
        <dbReference type="SMART" id="SM00822"/>
    </source>
</evidence>
<organism evidence="4 5">
    <name type="scientific">Burkholderia territorii</name>
    <dbReference type="NCBI Taxonomy" id="1503055"/>
    <lineage>
        <taxon>Bacteria</taxon>
        <taxon>Pseudomonadati</taxon>
        <taxon>Pseudomonadota</taxon>
        <taxon>Betaproteobacteria</taxon>
        <taxon>Burkholderiales</taxon>
        <taxon>Burkholderiaceae</taxon>
        <taxon>Burkholderia</taxon>
        <taxon>Burkholderia cepacia complex</taxon>
    </lineage>
</organism>
<dbReference type="RefSeq" id="WP_060104450.1">
    <property type="nucleotide sequence ID" value="NZ_LPEQ01000048.1"/>
</dbReference>
<evidence type="ECO:0000313" key="4">
    <source>
        <dbReference type="EMBL" id="KVV51467.1"/>
    </source>
</evidence>
<dbReference type="GO" id="GO:0016614">
    <property type="term" value="F:oxidoreductase activity, acting on CH-OH group of donors"/>
    <property type="evidence" value="ECO:0007669"/>
    <property type="project" value="UniProtKB-ARBA"/>
</dbReference>
<name>A0A119DS56_9BURK</name>
<dbReference type="SMART" id="SM00822">
    <property type="entry name" value="PKS_KR"/>
    <property type="match status" value="1"/>
</dbReference>
<dbReference type="PANTHER" id="PTHR48107">
    <property type="entry name" value="NADPH-DEPENDENT ALDEHYDE REDUCTASE-LIKE PROTEIN, CHLOROPLASTIC-RELATED"/>
    <property type="match status" value="1"/>
</dbReference>
<dbReference type="EMBL" id="LPEQ01000048">
    <property type="protein sequence ID" value="KVV51467.1"/>
    <property type="molecule type" value="Genomic_DNA"/>
</dbReference>
<dbReference type="Pfam" id="PF13561">
    <property type="entry name" value="adh_short_C2"/>
    <property type="match status" value="1"/>
</dbReference>
<dbReference type="Proteomes" id="UP000062317">
    <property type="component" value="Unassembled WGS sequence"/>
</dbReference>
<dbReference type="PANTHER" id="PTHR48107:SF7">
    <property type="entry name" value="RE15974P"/>
    <property type="match status" value="1"/>
</dbReference>
<keyword evidence="5" id="KW-1185">Reference proteome</keyword>
<dbReference type="CDD" id="cd05362">
    <property type="entry name" value="THN_reductase-like_SDR_c"/>
    <property type="match status" value="1"/>
</dbReference>
<dbReference type="Gene3D" id="3.40.50.720">
    <property type="entry name" value="NAD(P)-binding Rossmann-like Domain"/>
    <property type="match status" value="1"/>
</dbReference>
<comment type="caution">
    <text evidence="4">The sequence shown here is derived from an EMBL/GenBank/DDBJ whole genome shotgun (WGS) entry which is preliminary data.</text>
</comment>
<dbReference type="InterPro" id="IPR002347">
    <property type="entry name" value="SDR_fam"/>
</dbReference>
<keyword evidence="2" id="KW-0560">Oxidoreductase</keyword>
<evidence type="ECO:0000256" key="1">
    <source>
        <dbReference type="ARBA" id="ARBA00006484"/>
    </source>
</evidence>
<dbReference type="SUPFAM" id="SSF51735">
    <property type="entry name" value="NAD(P)-binding Rossmann-fold domains"/>
    <property type="match status" value="1"/>
</dbReference>
<dbReference type="PRINTS" id="PR00081">
    <property type="entry name" value="GDHRDH"/>
</dbReference>
<proteinExistence type="inferred from homology"/>
<sequence>MSQSSGKIAVVTGSSRGIGADIAVRLAHDGFKVVVNYASNAAPAEEVVARIRQAGGDALLVKADVADPAATIAMFDAAEKAFGGVDVVVNSAGVMLQARIAEFDDATFDRSVAINFKGAFNVCREAARRVRDGGRIMNLTTSVTGVRLPTYAVYIATKCAVEGLTQVLAQELRGRRISVNAVAPGPVATELFLSGKSPELIERMEKMNPMERLGQPEDISAVVAFLASPQGGWINGQVVRANGGMC</sequence>
<reference evidence="4 5" key="1">
    <citation type="submission" date="2015-11" db="EMBL/GenBank/DDBJ databases">
        <title>Expanding the genomic diversity of Burkholderia species for the development of highly accurate diagnostics.</title>
        <authorList>
            <person name="Sahl J."/>
            <person name="Keim P."/>
            <person name="Wagner D."/>
        </authorList>
    </citation>
    <scope>NUCLEOTIDE SEQUENCE [LARGE SCALE GENOMIC DNA]</scope>
    <source>
        <strain evidence="4 5">MSMB1301WGS</strain>
    </source>
</reference>
<evidence type="ECO:0000256" key="2">
    <source>
        <dbReference type="ARBA" id="ARBA00023002"/>
    </source>
</evidence>
<dbReference type="InterPro" id="IPR036291">
    <property type="entry name" value="NAD(P)-bd_dom_sf"/>
</dbReference>
<accession>A0A119DS56</accession>
<dbReference type="AlphaFoldDB" id="A0A119DS56"/>
<protein>
    <submittedName>
        <fullName evidence="4">3-ketoacyl-ACP reductase</fullName>
    </submittedName>
</protein>
<feature type="domain" description="Ketoreductase" evidence="3">
    <location>
        <begin position="7"/>
        <end position="185"/>
    </location>
</feature>
<dbReference type="InterPro" id="IPR057326">
    <property type="entry name" value="KR_dom"/>
</dbReference>